<dbReference type="EMBL" id="FODT01000012">
    <property type="protein sequence ID" value="SEP27405.1"/>
    <property type="molecule type" value="Genomic_DNA"/>
</dbReference>
<evidence type="ECO:0000313" key="2">
    <source>
        <dbReference type="EMBL" id="SEP27405.1"/>
    </source>
</evidence>
<dbReference type="AlphaFoldDB" id="A0A1H8WIB1"/>
<proteinExistence type="predicted"/>
<dbReference type="RefSeq" id="WP_092685946.1">
    <property type="nucleotide sequence ID" value="NZ_FODT01000012.1"/>
</dbReference>
<name>A0A1H8WIB1_9BRAD</name>
<evidence type="ECO:0000313" key="3">
    <source>
        <dbReference type="Proteomes" id="UP000199615"/>
    </source>
</evidence>
<organism evidence="2 3">
    <name type="scientific">Rhodopseudomonas pseudopalustris</name>
    <dbReference type="NCBI Taxonomy" id="1513892"/>
    <lineage>
        <taxon>Bacteria</taxon>
        <taxon>Pseudomonadati</taxon>
        <taxon>Pseudomonadota</taxon>
        <taxon>Alphaproteobacteria</taxon>
        <taxon>Hyphomicrobiales</taxon>
        <taxon>Nitrobacteraceae</taxon>
        <taxon>Rhodopseudomonas</taxon>
    </lineage>
</organism>
<protein>
    <submittedName>
        <fullName evidence="2">Phage uncharacterized protein (Putative large terminase), C-terminal domain-containing protein</fullName>
    </submittedName>
</protein>
<dbReference type="Pfam" id="PF03237">
    <property type="entry name" value="Terminase_6N"/>
    <property type="match status" value="1"/>
</dbReference>
<feature type="region of interest" description="Disordered" evidence="1">
    <location>
        <begin position="1"/>
        <end position="29"/>
    </location>
</feature>
<accession>A0A1H8WIB1</accession>
<feature type="region of interest" description="Disordered" evidence="1">
    <location>
        <begin position="58"/>
        <end position="81"/>
    </location>
</feature>
<reference evidence="3" key="1">
    <citation type="submission" date="2016-10" db="EMBL/GenBank/DDBJ databases">
        <authorList>
            <person name="Varghese N."/>
            <person name="Submissions S."/>
        </authorList>
    </citation>
    <scope>NUCLEOTIDE SEQUENCE [LARGE SCALE GENOMIC DNA]</scope>
    <source>
        <strain evidence="3">DSM 123</strain>
    </source>
</reference>
<sequence length="548" mass="62051">MPRKTAIDPKTGKRFDFVDPAHKTPEDREETLLRSQVMLLRRQAKALEARDRFMPFIKYTSPDPEAPNDPDRSSYKNARHHDATARAIEEVEKGNIPFLILVEPPRHGKSEQVSRKLPAWYAGRHPRENVVVATYSDEFAADFGANVRAVMHSPAYKQVFPNVKLTRGGAAKDRLQTTEGGLLFFVGRGGALTGRGAHILIVDDLIKDDKEASSQAIRDQAWNWLTRVALTRRQGRKLVILTFTRWHSDDPIGRLTDPENPHYNREIAKGIKIISMPAIAEEGDPLGREPGEALWPDGPDQFNLDFLRQQQALDPLGFSALYQGRPSVLDGDLFKRDDVRYWRPEDLPENLRNYCASDHALGQNQRNDPTLLAAFSIDAQSNIYVRSCYWRKQPTNVVVEAMLDMAQAHKPLLWWAGRDHITKSIGPFLRKRMMERETYINIREVPTIGDKVAGAQAIAGRFAMGKVFWPKGEPWVERAINELLAFPNGLHDEWADVLGLIGRGMQSQTKPSVAKPKTGEPAYGTMAWMKKHDRWTKEREAEQAAGGF</sequence>
<gene>
    <name evidence="2" type="ORF">SAMN05444123_112121</name>
</gene>
<evidence type="ECO:0000256" key="1">
    <source>
        <dbReference type="SAM" id="MobiDB-lite"/>
    </source>
</evidence>
<dbReference type="Proteomes" id="UP000199615">
    <property type="component" value="Unassembled WGS sequence"/>
</dbReference>
<dbReference type="OrthoDB" id="9771580at2"/>
<keyword evidence="3" id="KW-1185">Reference proteome</keyword>
<feature type="compositionally biased region" description="Basic and acidic residues" evidence="1">
    <location>
        <begin position="69"/>
        <end position="81"/>
    </location>
</feature>